<dbReference type="InterPro" id="IPR010997">
    <property type="entry name" value="HRDC-like_sf"/>
</dbReference>
<dbReference type="InterPro" id="IPR005574">
    <property type="entry name" value="Rpb4/RPC9"/>
</dbReference>
<evidence type="ECO:0000313" key="5">
    <source>
        <dbReference type="EMBL" id="KAJ3175938.1"/>
    </source>
</evidence>
<accession>A0AAD5TGW0</accession>
<proteinExistence type="inferred from homology"/>
<dbReference type="Proteomes" id="UP001212152">
    <property type="component" value="Unassembled WGS sequence"/>
</dbReference>
<dbReference type="GO" id="GO:0000166">
    <property type="term" value="F:nucleotide binding"/>
    <property type="evidence" value="ECO:0007669"/>
    <property type="project" value="InterPro"/>
</dbReference>
<feature type="domain" description="RNA polymerase Rpb4/RPC9 core" evidence="4">
    <location>
        <begin position="61"/>
        <end position="179"/>
    </location>
</feature>
<dbReference type="Gene3D" id="1.20.1250.40">
    <property type="match status" value="1"/>
</dbReference>
<dbReference type="GO" id="GO:0005634">
    <property type="term" value="C:nucleus"/>
    <property type="evidence" value="ECO:0007669"/>
    <property type="project" value="UniProtKB-SubCell"/>
</dbReference>
<dbReference type="Pfam" id="PF03874">
    <property type="entry name" value="RNA_pol_Rpb4"/>
    <property type="match status" value="1"/>
</dbReference>
<protein>
    <submittedName>
        <fullName evidence="5">RNA polymerase B</fullName>
    </submittedName>
</protein>
<dbReference type="GO" id="GO:0030880">
    <property type="term" value="C:RNA polymerase complex"/>
    <property type="evidence" value="ECO:0007669"/>
    <property type="project" value="InterPro"/>
</dbReference>
<dbReference type="SMART" id="SM00657">
    <property type="entry name" value="RPOL4c"/>
    <property type="match status" value="1"/>
</dbReference>
<comment type="subcellular location">
    <subcellularLocation>
        <location evidence="1">Nucleus</location>
    </subcellularLocation>
</comment>
<gene>
    <name evidence="5" type="primary">RPB4</name>
    <name evidence="5" type="ORF">HDU87_005602</name>
</gene>
<reference evidence="5" key="1">
    <citation type="submission" date="2020-05" db="EMBL/GenBank/DDBJ databases">
        <title>Phylogenomic resolution of chytrid fungi.</title>
        <authorList>
            <person name="Stajich J.E."/>
            <person name="Amses K."/>
            <person name="Simmons R."/>
            <person name="Seto K."/>
            <person name="Myers J."/>
            <person name="Bonds A."/>
            <person name="Quandt C.A."/>
            <person name="Barry K."/>
            <person name="Liu P."/>
            <person name="Grigoriev I."/>
            <person name="Longcore J.E."/>
            <person name="James T.Y."/>
        </authorList>
    </citation>
    <scope>NUCLEOTIDE SEQUENCE</scope>
    <source>
        <strain evidence="5">JEL0379</strain>
    </source>
</reference>
<comment type="caution">
    <text evidence="5">The sequence shown here is derived from an EMBL/GenBank/DDBJ whole genome shotgun (WGS) entry which is preliminary data.</text>
</comment>
<dbReference type="GO" id="GO:0006352">
    <property type="term" value="P:DNA-templated transcription initiation"/>
    <property type="evidence" value="ECO:0007669"/>
    <property type="project" value="InterPro"/>
</dbReference>
<dbReference type="SUPFAM" id="SSF47819">
    <property type="entry name" value="HRDC-like"/>
    <property type="match status" value="1"/>
</dbReference>
<comment type="similarity">
    <text evidence="3">Belongs to the eukaryotic RPB4 RNA polymerase subunit family.</text>
</comment>
<keyword evidence="2" id="KW-0539">Nucleus</keyword>
<sequence>MNGNADPMDEDYNDDVELDVEGMDQEMEDIPSIYLPPRQLIPPRTASDIDNIDAGTAQLGPEFDKAKCLMIAEVKVILDREKREVGKAGVERPHNEVLEKTLAYCTRFSAFTNPHTIRNLKRSIDPSKWYPFEVALLGNLTIESVEEARALIQSLDRTTMDDNEILNTLNELQNLRKYTAPA</sequence>
<name>A0AAD5TGW0_9FUNG</name>
<evidence type="ECO:0000256" key="2">
    <source>
        <dbReference type="ARBA" id="ARBA00023242"/>
    </source>
</evidence>
<dbReference type="PANTHER" id="PTHR21297">
    <property type="entry name" value="DNA-DIRECTED RNA POLYMERASE II"/>
    <property type="match status" value="1"/>
</dbReference>
<dbReference type="InterPro" id="IPR038324">
    <property type="entry name" value="Rpb4/RPC9_sf"/>
</dbReference>
<evidence type="ECO:0000313" key="6">
    <source>
        <dbReference type="Proteomes" id="UP001212152"/>
    </source>
</evidence>
<organism evidence="5 6">
    <name type="scientific">Geranomyces variabilis</name>
    <dbReference type="NCBI Taxonomy" id="109894"/>
    <lineage>
        <taxon>Eukaryota</taxon>
        <taxon>Fungi</taxon>
        <taxon>Fungi incertae sedis</taxon>
        <taxon>Chytridiomycota</taxon>
        <taxon>Chytridiomycota incertae sedis</taxon>
        <taxon>Chytridiomycetes</taxon>
        <taxon>Spizellomycetales</taxon>
        <taxon>Powellomycetaceae</taxon>
        <taxon>Geranomyces</taxon>
    </lineage>
</organism>
<dbReference type="EMBL" id="JADGJQ010000046">
    <property type="protein sequence ID" value="KAJ3175938.1"/>
    <property type="molecule type" value="Genomic_DNA"/>
</dbReference>
<dbReference type="InterPro" id="IPR045222">
    <property type="entry name" value="Rpb4-like"/>
</dbReference>
<evidence type="ECO:0000259" key="4">
    <source>
        <dbReference type="SMART" id="SM00657"/>
    </source>
</evidence>
<evidence type="ECO:0000256" key="3">
    <source>
        <dbReference type="ARBA" id="ARBA00025724"/>
    </source>
</evidence>
<dbReference type="InterPro" id="IPR006590">
    <property type="entry name" value="RNA_pol_Rpb4/RPC9_core"/>
</dbReference>
<dbReference type="AlphaFoldDB" id="A0AAD5TGW0"/>
<keyword evidence="6" id="KW-1185">Reference proteome</keyword>
<evidence type="ECO:0000256" key="1">
    <source>
        <dbReference type="ARBA" id="ARBA00004123"/>
    </source>
</evidence>